<feature type="domain" description="Disease resistance R13L4/SHOC-2-like LRR" evidence="5">
    <location>
        <begin position="843"/>
        <end position="954"/>
    </location>
</feature>
<dbReference type="InterPro" id="IPR001611">
    <property type="entry name" value="Leu-rich_rpt"/>
</dbReference>
<name>A0A915YFY8_9BACT</name>
<keyword evidence="1" id="KW-0433">Leucine-rich repeat</keyword>
<keyword evidence="4" id="KW-1133">Transmembrane helix</keyword>
<dbReference type="InterPro" id="IPR003591">
    <property type="entry name" value="Leu-rich_rpt_typical-subtyp"/>
</dbReference>
<dbReference type="RefSeq" id="WP_264793506.1">
    <property type="nucleotide sequence ID" value="NZ_AP026867.1"/>
</dbReference>
<dbReference type="PROSITE" id="PS51450">
    <property type="entry name" value="LRR"/>
    <property type="match status" value="8"/>
</dbReference>
<keyword evidence="4" id="KW-0812">Transmembrane</keyword>
<dbReference type="SMART" id="SM00365">
    <property type="entry name" value="LRR_SD22"/>
    <property type="match status" value="7"/>
</dbReference>
<reference evidence="6" key="1">
    <citation type="submission" date="2022-09" db="EMBL/GenBank/DDBJ databases">
        <title>Aureispira anguillicida sp. nov., isolated from Leptocephalus of Japanese eel Anguilla japonica.</title>
        <authorList>
            <person name="Yuasa K."/>
            <person name="Mekata T."/>
            <person name="Ikunari K."/>
        </authorList>
    </citation>
    <scope>NUCLEOTIDE SEQUENCE</scope>
    <source>
        <strain evidence="6">EL160426</strain>
    </source>
</reference>
<feature type="transmembrane region" description="Helical" evidence="4">
    <location>
        <begin position="336"/>
        <end position="354"/>
    </location>
</feature>
<dbReference type="SUPFAM" id="SSF52075">
    <property type="entry name" value="Outer arm dynein light chain 1"/>
    <property type="match status" value="1"/>
</dbReference>
<dbReference type="SMART" id="SM00369">
    <property type="entry name" value="LRR_TYP"/>
    <property type="match status" value="11"/>
</dbReference>
<evidence type="ECO:0000256" key="3">
    <source>
        <dbReference type="SAM" id="MobiDB-lite"/>
    </source>
</evidence>
<keyword evidence="2" id="KW-0677">Repeat</keyword>
<gene>
    <name evidence="6" type="ORF">AsAng_0031580</name>
</gene>
<dbReference type="EMBL" id="AP026867">
    <property type="protein sequence ID" value="BDS12437.1"/>
    <property type="molecule type" value="Genomic_DNA"/>
</dbReference>
<keyword evidence="7" id="KW-1185">Reference proteome</keyword>
<evidence type="ECO:0000259" key="5">
    <source>
        <dbReference type="Pfam" id="PF23598"/>
    </source>
</evidence>
<accession>A0A915YFY8</accession>
<sequence>MSLYRPKNKNAFFFVVALLLLLLLLMVPLRPSVWDRDIAVVQHEIDSLSSTPLPKHKDSLITTSYTKQDTQVVFVPNEDGSQVDTNIVISPVEVIDTTTISVLTPPSPIVKAPQDTPVKAETAFINVRFLLVLLLLFCLLLFVIYKLLTSRWQKQYWLQYNAPLQPLGSASSNSSSFNFDFISPAVELESSTPQNDTNDVSTESITDSSLPLAPTELTNPEAKHAADSSVIKVEKSQRNAIIPDHQVSTTTVKNTPASRAFGQRPFVLFLKEISTRSPRILIEIGKGIASIFSFFSKGNSAPKAPLKLKWQDGISLVMILLFVACQQVIFPDQPSHAVANGLMWATLYTLPSLLRLHWTGGLLGGLIIFTELVSLLIYAILEATKDLAPIEGGENWMYYGMGFLLLILFYWGQKKKIIPLIRLYAVLGLVLLSGASYLIFMPYIHQGWDWAFAEYSGWGDVIARCIGLYIAYEVIAAIVRPNPAVSKKRKAAVVPVAQTIKTTPSETDLTPVPISTDQETLLPYSAEELNELFKRPNWYKKADLNRLDSISLPNTKLDEQSEFIVLYLPDCINTRHLYLSNNQFQEFPYEISELEQLEVLNLSYNQITDILPDIAYLKQLNSLYLAHNNISVIPDEMAELHHLKQLDLSGNPLTQESIDKLQQFFPNAHLTYDEAAPINTSPKIALEEDQQLVKKVEKLLKKELKNPDEVSYISALMQQDLSDLPTTVLQQFKNLAILLLNSNKLTAIPEAIYQLLSLKRLTLSFNQINAIPDRISELTTLEALDLSGNPIRSFSPKLTQLSQLKEIALGNMGLTTFPAFLLKMQQLNNINLSSNHLLRIPEGINKLPHLKALNLSFSGFNTIPDAIFELQELRSLDWTGNNLETLPSALTQLINLEKLAIGFNPNLSNANQVLEQLPKLRELHLSGLKADKNHPFILTVNRLKKLDTLWLSHNQLNELPNSFQQLKKLRVLSLAHNNFFKFPKLLGQLSNLEYLYLENNQLTALPKTIKQLKKLRQLHLTGNKIGITERRNIQRMLPNVSIHF</sequence>
<dbReference type="AlphaFoldDB" id="A0A915YFY8"/>
<feature type="compositionally biased region" description="Polar residues" evidence="3">
    <location>
        <begin position="189"/>
        <end position="209"/>
    </location>
</feature>
<proteinExistence type="predicted"/>
<feature type="transmembrane region" description="Helical" evidence="4">
    <location>
        <begin position="396"/>
        <end position="411"/>
    </location>
</feature>
<dbReference type="Proteomes" id="UP001060919">
    <property type="component" value="Chromosome"/>
</dbReference>
<dbReference type="GO" id="GO:0005737">
    <property type="term" value="C:cytoplasm"/>
    <property type="evidence" value="ECO:0007669"/>
    <property type="project" value="TreeGrafter"/>
</dbReference>
<evidence type="ECO:0000313" key="6">
    <source>
        <dbReference type="EMBL" id="BDS12437.1"/>
    </source>
</evidence>
<feature type="region of interest" description="Disordered" evidence="3">
    <location>
        <begin position="189"/>
        <end position="213"/>
    </location>
</feature>
<evidence type="ECO:0000256" key="4">
    <source>
        <dbReference type="SAM" id="Phobius"/>
    </source>
</evidence>
<dbReference type="Pfam" id="PF13855">
    <property type="entry name" value="LRR_8"/>
    <property type="match status" value="3"/>
</dbReference>
<dbReference type="SMART" id="SM00364">
    <property type="entry name" value="LRR_BAC"/>
    <property type="match status" value="8"/>
</dbReference>
<evidence type="ECO:0000256" key="2">
    <source>
        <dbReference type="ARBA" id="ARBA00022737"/>
    </source>
</evidence>
<keyword evidence="4" id="KW-0472">Membrane</keyword>
<feature type="transmembrane region" description="Helical" evidence="4">
    <location>
        <begin position="361"/>
        <end position="381"/>
    </location>
</feature>
<evidence type="ECO:0000313" key="7">
    <source>
        <dbReference type="Proteomes" id="UP001060919"/>
    </source>
</evidence>
<dbReference type="InterPro" id="IPR055414">
    <property type="entry name" value="LRR_R13L4/SHOC2-like"/>
</dbReference>
<dbReference type="PANTHER" id="PTHR48051:SF1">
    <property type="entry name" value="RAS SUPPRESSOR PROTEIN 1"/>
    <property type="match status" value="1"/>
</dbReference>
<dbReference type="SUPFAM" id="SSF52058">
    <property type="entry name" value="L domain-like"/>
    <property type="match status" value="1"/>
</dbReference>
<dbReference type="InterPro" id="IPR032675">
    <property type="entry name" value="LRR_dom_sf"/>
</dbReference>
<evidence type="ECO:0000256" key="1">
    <source>
        <dbReference type="ARBA" id="ARBA00022614"/>
    </source>
</evidence>
<feature type="transmembrane region" description="Helical" evidence="4">
    <location>
        <begin position="313"/>
        <end position="330"/>
    </location>
</feature>
<dbReference type="PANTHER" id="PTHR48051">
    <property type="match status" value="1"/>
</dbReference>
<dbReference type="KEGG" id="aup:AsAng_0031580"/>
<feature type="transmembrane region" description="Helical" evidence="4">
    <location>
        <begin position="423"/>
        <end position="441"/>
    </location>
</feature>
<protein>
    <submittedName>
        <fullName evidence="6">Leucine-rich repeat domain-containing protein</fullName>
    </submittedName>
</protein>
<dbReference type="InterPro" id="IPR050216">
    <property type="entry name" value="LRR_domain-containing"/>
</dbReference>
<dbReference type="Gene3D" id="3.80.10.10">
    <property type="entry name" value="Ribonuclease Inhibitor"/>
    <property type="match status" value="2"/>
</dbReference>
<feature type="transmembrane region" description="Helical" evidence="4">
    <location>
        <begin position="129"/>
        <end position="148"/>
    </location>
</feature>
<dbReference type="Pfam" id="PF23598">
    <property type="entry name" value="LRR_14"/>
    <property type="match status" value="1"/>
</dbReference>
<organism evidence="6 7">
    <name type="scientific">Aureispira anguillae</name>
    <dbReference type="NCBI Taxonomy" id="2864201"/>
    <lineage>
        <taxon>Bacteria</taxon>
        <taxon>Pseudomonadati</taxon>
        <taxon>Bacteroidota</taxon>
        <taxon>Saprospiria</taxon>
        <taxon>Saprospirales</taxon>
        <taxon>Saprospiraceae</taxon>
        <taxon>Aureispira</taxon>
    </lineage>
</organism>